<organism evidence="2 3">
    <name type="scientific">Candidatus Solincola sediminis</name>
    <dbReference type="NCBI Taxonomy" id="1797199"/>
    <lineage>
        <taxon>Bacteria</taxon>
        <taxon>Bacillati</taxon>
        <taxon>Actinomycetota</taxon>
        <taxon>Candidatus Geothermincolia</taxon>
        <taxon>Candidatus Geothermincolales</taxon>
        <taxon>Candidatus Geothermincolaceae</taxon>
        <taxon>Candidatus Solincola</taxon>
    </lineage>
</organism>
<dbReference type="STRING" id="1797197.A2Y75_01520"/>
<evidence type="ECO:0008006" key="4">
    <source>
        <dbReference type="Google" id="ProtNLM"/>
    </source>
</evidence>
<reference evidence="2 3" key="1">
    <citation type="journal article" date="2016" name="Nat. Commun.">
        <title>Thousands of microbial genomes shed light on interconnected biogeochemical processes in an aquifer system.</title>
        <authorList>
            <person name="Anantharaman K."/>
            <person name="Brown C.T."/>
            <person name="Hug L.A."/>
            <person name="Sharon I."/>
            <person name="Castelle C.J."/>
            <person name="Probst A.J."/>
            <person name="Thomas B.C."/>
            <person name="Singh A."/>
            <person name="Wilkins M.J."/>
            <person name="Karaoz U."/>
            <person name="Brodie E.L."/>
            <person name="Williams K.H."/>
            <person name="Hubbard S.S."/>
            <person name="Banfield J.F."/>
        </authorList>
    </citation>
    <scope>NUCLEOTIDE SEQUENCE [LARGE SCALE GENOMIC DNA]</scope>
</reference>
<name>A0A1F2WNJ3_9ACTN</name>
<proteinExistence type="predicted"/>
<accession>A0A1F2WNJ3</accession>
<keyword evidence="1" id="KW-0175">Coiled coil</keyword>
<evidence type="ECO:0000313" key="3">
    <source>
        <dbReference type="Proteomes" id="UP000177876"/>
    </source>
</evidence>
<dbReference type="Proteomes" id="UP000177876">
    <property type="component" value="Unassembled WGS sequence"/>
</dbReference>
<dbReference type="EMBL" id="MELK01000023">
    <property type="protein sequence ID" value="OFW58415.1"/>
    <property type="molecule type" value="Genomic_DNA"/>
</dbReference>
<dbReference type="InterPro" id="IPR009785">
    <property type="entry name" value="Prophage_Lj928_Orf309"/>
</dbReference>
<gene>
    <name evidence="2" type="ORF">A2Y75_01520</name>
</gene>
<feature type="coiled-coil region" evidence="1">
    <location>
        <begin position="92"/>
        <end position="121"/>
    </location>
</feature>
<sequence>MGSSIQEYSKTEAALSILRGKYAGVVYDVASLDGMKTAKEARAELRGYRVELERVRKDIKAPALKRCTEIDTEAKRITRELSALEDPIDSAIKSEEGRVDREKRERKLAEERASSERVERERASIDAIRSPLLWLIGKPSSDILAQIKKTQAIDTASPEYGRPVEQVVMSAGGETHTFVDRAIVAKTETLAKLNELYTDAIKREEERARLAELEARHAAATEAREEVERAQFIESVAPVVDGLDGLRLEARAALADIVFRFADIPELSPVISVITAYLKVNP</sequence>
<comment type="caution">
    <text evidence="2">The sequence shown here is derived from an EMBL/GenBank/DDBJ whole genome shotgun (WGS) entry which is preliminary data.</text>
</comment>
<feature type="coiled-coil region" evidence="1">
    <location>
        <begin position="194"/>
        <end position="230"/>
    </location>
</feature>
<protein>
    <recommendedName>
        <fullName evidence="4">DUF1351 domain-containing protein</fullName>
    </recommendedName>
</protein>
<dbReference type="Pfam" id="PF07083">
    <property type="entry name" value="DUF1351"/>
    <property type="match status" value="1"/>
</dbReference>
<evidence type="ECO:0000256" key="1">
    <source>
        <dbReference type="SAM" id="Coils"/>
    </source>
</evidence>
<dbReference type="AlphaFoldDB" id="A0A1F2WNJ3"/>
<evidence type="ECO:0000313" key="2">
    <source>
        <dbReference type="EMBL" id="OFW58415.1"/>
    </source>
</evidence>